<dbReference type="InterPro" id="IPR043128">
    <property type="entry name" value="Rev_trsase/Diguanyl_cyclase"/>
</dbReference>
<dbReference type="OrthoDB" id="6162777at2759"/>
<protein>
    <submittedName>
        <fullName evidence="3">Retrovirus-related Pol polyprotein from transposon gypsy</fullName>
    </submittedName>
</protein>
<proteinExistence type="predicted"/>
<dbReference type="STRING" id="50429.A0A2B4SMZ5"/>
<evidence type="ECO:0000259" key="2">
    <source>
        <dbReference type="Pfam" id="PF00078"/>
    </source>
</evidence>
<accession>A0A2B4SMZ5</accession>
<dbReference type="EMBL" id="LSMT01000060">
    <property type="protein sequence ID" value="PFX29785.1"/>
    <property type="molecule type" value="Genomic_DNA"/>
</dbReference>
<sequence length="241" mass="27611">MPGLCSDLILGLHFQSQHDSVTFKYRRTKPPLSVCSLTTLNIKPPSPFSNLTADCHPIATKSRCYSKQDLTFIGNEVERLLKEGIIEPSRSPQVVVTKDENHKKRLAVAYSQTINRFTQLDAFPLPRISDTINEIVQYKVFSTLYLQSAYHQKPSKEDDQPYTAFEAKGGLYQFTRLPFGVTNGVACFQREVMKFVEDNHLELPHDEGLYVDKTPEPTKEPEPIELRRSQQERRPVDKLDL</sequence>
<dbReference type="PANTHER" id="PTHR24559:SF444">
    <property type="entry name" value="REVERSE TRANSCRIPTASE DOMAIN-CONTAINING PROTEIN"/>
    <property type="match status" value="1"/>
</dbReference>
<dbReference type="Pfam" id="PF00078">
    <property type="entry name" value="RVT_1"/>
    <property type="match status" value="1"/>
</dbReference>
<organism evidence="3 4">
    <name type="scientific">Stylophora pistillata</name>
    <name type="common">Smooth cauliflower coral</name>
    <dbReference type="NCBI Taxonomy" id="50429"/>
    <lineage>
        <taxon>Eukaryota</taxon>
        <taxon>Metazoa</taxon>
        <taxon>Cnidaria</taxon>
        <taxon>Anthozoa</taxon>
        <taxon>Hexacorallia</taxon>
        <taxon>Scleractinia</taxon>
        <taxon>Astrocoeniina</taxon>
        <taxon>Pocilloporidae</taxon>
        <taxon>Stylophora</taxon>
    </lineage>
</organism>
<name>A0A2B4SMZ5_STYPI</name>
<dbReference type="CDD" id="cd01647">
    <property type="entry name" value="RT_LTR"/>
    <property type="match status" value="1"/>
</dbReference>
<evidence type="ECO:0000256" key="1">
    <source>
        <dbReference type="SAM" id="MobiDB-lite"/>
    </source>
</evidence>
<dbReference type="InterPro" id="IPR053134">
    <property type="entry name" value="RNA-dir_DNA_polymerase"/>
</dbReference>
<evidence type="ECO:0000313" key="3">
    <source>
        <dbReference type="EMBL" id="PFX29785.1"/>
    </source>
</evidence>
<keyword evidence="4" id="KW-1185">Reference proteome</keyword>
<dbReference type="InterPro" id="IPR000477">
    <property type="entry name" value="RT_dom"/>
</dbReference>
<reference evidence="4" key="1">
    <citation type="journal article" date="2017" name="bioRxiv">
        <title>Comparative analysis of the genomes of Stylophora pistillata and Acropora digitifera provides evidence for extensive differences between species of corals.</title>
        <authorList>
            <person name="Voolstra C.R."/>
            <person name="Li Y."/>
            <person name="Liew Y.J."/>
            <person name="Baumgarten S."/>
            <person name="Zoccola D."/>
            <person name="Flot J.-F."/>
            <person name="Tambutte S."/>
            <person name="Allemand D."/>
            <person name="Aranda M."/>
        </authorList>
    </citation>
    <scope>NUCLEOTIDE SEQUENCE [LARGE SCALE GENOMIC DNA]</scope>
</reference>
<feature type="region of interest" description="Disordered" evidence="1">
    <location>
        <begin position="206"/>
        <end position="241"/>
    </location>
</feature>
<comment type="caution">
    <text evidence="3">The sequence shown here is derived from an EMBL/GenBank/DDBJ whole genome shotgun (WGS) entry which is preliminary data.</text>
</comment>
<dbReference type="Proteomes" id="UP000225706">
    <property type="component" value="Unassembled WGS sequence"/>
</dbReference>
<dbReference type="Gene3D" id="3.10.10.10">
    <property type="entry name" value="HIV Type 1 Reverse Transcriptase, subunit A, domain 1"/>
    <property type="match status" value="1"/>
</dbReference>
<feature type="domain" description="Reverse transcriptase" evidence="2">
    <location>
        <begin position="105"/>
        <end position="201"/>
    </location>
</feature>
<dbReference type="SUPFAM" id="SSF56672">
    <property type="entry name" value="DNA/RNA polymerases"/>
    <property type="match status" value="1"/>
</dbReference>
<dbReference type="Gene3D" id="3.30.70.270">
    <property type="match status" value="1"/>
</dbReference>
<dbReference type="InterPro" id="IPR043502">
    <property type="entry name" value="DNA/RNA_pol_sf"/>
</dbReference>
<dbReference type="AlphaFoldDB" id="A0A2B4SMZ5"/>
<evidence type="ECO:0000313" key="4">
    <source>
        <dbReference type="Proteomes" id="UP000225706"/>
    </source>
</evidence>
<gene>
    <name evidence="3" type="primary">pol</name>
    <name evidence="3" type="ORF">AWC38_SpisGene5448</name>
</gene>
<dbReference type="PANTHER" id="PTHR24559">
    <property type="entry name" value="TRANSPOSON TY3-I GAG-POL POLYPROTEIN"/>
    <property type="match status" value="1"/>
</dbReference>